<sequence length="282" mass="32505">MVDGSCLPISNGLLTSSTMEIDDESLRIPTPRGPLFLYSHSNVTVARLRRYHTQCDTRLEATLRLYRDRQELDRCSRLRLGRSPLNLPRSELPRTSVSSQIAAVEAQQWKLLRESSDIRVYRLKTRQERTCTVQAMGTVHGPLEDVMNGLYADSTRTARVLEMLLSPRSLDARVLQVDKRSTEIKPFQFSGIVWMALKLSGLGLCRHRDFLCFKKMDLIKDDMGESHGQRRFILNFLAQRSRKTANHASSSTFERRHRLISTTPCDFCEMGQKQPKRREHLI</sequence>
<keyword evidence="2" id="KW-1185">Reference proteome</keyword>
<reference evidence="1" key="1">
    <citation type="submission" date="2022-12" db="EMBL/GenBank/DDBJ databases">
        <authorList>
            <person name="Webb A."/>
        </authorList>
    </citation>
    <scope>NUCLEOTIDE SEQUENCE</scope>
    <source>
        <strain evidence="1">Pd1</strain>
    </source>
</reference>
<accession>A0AAV0T145</accession>
<organism evidence="1 2">
    <name type="scientific">Peronospora destructor</name>
    <dbReference type="NCBI Taxonomy" id="86335"/>
    <lineage>
        <taxon>Eukaryota</taxon>
        <taxon>Sar</taxon>
        <taxon>Stramenopiles</taxon>
        <taxon>Oomycota</taxon>
        <taxon>Peronosporomycetes</taxon>
        <taxon>Peronosporales</taxon>
        <taxon>Peronosporaceae</taxon>
        <taxon>Peronospora</taxon>
    </lineage>
</organism>
<gene>
    <name evidence="1" type="ORF">PDE001_LOCUS506</name>
</gene>
<comment type="caution">
    <text evidence="1">The sequence shown here is derived from an EMBL/GenBank/DDBJ whole genome shotgun (WGS) entry which is preliminary data.</text>
</comment>
<dbReference type="PANTHER" id="PTHR13510">
    <property type="entry name" value="FYVE-FINGER-CONTAINING RAB5 EFFECTOR PROTEIN RABENOSYN-5-RELATED"/>
    <property type="match status" value="1"/>
</dbReference>
<dbReference type="PANTHER" id="PTHR13510:SF44">
    <property type="entry name" value="RABENOSYN-5"/>
    <property type="match status" value="1"/>
</dbReference>
<name>A0AAV0T145_9STRA</name>
<evidence type="ECO:0000313" key="2">
    <source>
        <dbReference type="Proteomes" id="UP001162029"/>
    </source>
</evidence>
<dbReference type="Proteomes" id="UP001162029">
    <property type="component" value="Unassembled WGS sequence"/>
</dbReference>
<dbReference type="Gene3D" id="3.30.530.20">
    <property type="match status" value="1"/>
</dbReference>
<dbReference type="InterPro" id="IPR052727">
    <property type="entry name" value="Rab4/Rab5_effector"/>
</dbReference>
<dbReference type="EMBL" id="CANTFM010000085">
    <property type="protein sequence ID" value="CAI5710798.1"/>
    <property type="molecule type" value="Genomic_DNA"/>
</dbReference>
<evidence type="ECO:0000313" key="1">
    <source>
        <dbReference type="EMBL" id="CAI5710798.1"/>
    </source>
</evidence>
<protein>
    <submittedName>
        <fullName evidence="1">Uncharacterized protein</fullName>
    </submittedName>
</protein>
<dbReference type="AlphaFoldDB" id="A0AAV0T145"/>
<dbReference type="InterPro" id="IPR023393">
    <property type="entry name" value="START-like_dom_sf"/>
</dbReference>
<proteinExistence type="predicted"/>